<sequence>MLRGYTEASIQQRPQASNHRGFCLRCGKQPTDLVIRRLRLPQRLLLCAHISQAVCSPARKEQRQRRFPSLYPSQIGHANTSSVSADPASDQLAETKLGLEKAEDLADSVEVDA</sequence>
<dbReference type="VEuPathDB" id="FungiDB:CLCR_11034"/>
<comment type="caution">
    <text evidence="2">The sequence shown here is derived from an EMBL/GenBank/DDBJ whole genome shotgun (WGS) entry which is preliminary data.</text>
</comment>
<feature type="region of interest" description="Disordered" evidence="1">
    <location>
        <begin position="1"/>
        <end position="21"/>
    </location>
</feature>
<dbReference type="EMBL" id="LGRB01000008">
    <property type="protein sequence ID" value="OCT53624.1"/>
    <property type="molecule type" value="Genomic_DNA"/>
</dbReference>
<dbReference type="OrthoDB" id="10474816at2759"/>
<feature type="compositionally biased region" description="Polar residues" evidence="1">
    <location>
        <begin position="8"/>
        <end position="18"/>
    </location>
</feature>
<dbReference type="Proteomes" id="UP000094526">
    <property type="component" value="Unassembled WGS sequence"/>
</dbReference>
<proteinExistence type="predicted"/>
<evidence type="ECO:0000256" key="1">
    <source>
        <dbReference type="SAM" id="MobiDB-lite"/>
    </source>
</evidence>
<gene>
    <name evidence="2" type="ORF">CLCR_11034</name>
</gene>
<dbReference type="AlphaFoldDB" id="A0A1C1CYK5"/>
<protein>
    <submittedName>
        <fullName evidence="2">Uncharacterized protein</fullName>
    </submittedName>
</protein>
<organism evidence="2 3">
    <name type="scientific">Cladophialophora carrionii</name>
    <dbReference type="NCBI Taxonomy" id="86049"/>
    <lineage>
        <taxon>Eukaryota</taxon>
        <taxon>Fungi</taxon>
        <taxon>Dikarya</taxon>
        <taxon>Ascomycota</taxon>
        <taxon>Pezizomycotina</taxon>
        <taxon>Eurotiomycetes</taxon>
        <taxon>Chaetothyriomycetidae</taxon>
        <taxon>Chaetothyriales</taxon>
        <taxon>Herpotrichiellaceae</taxon>
        <taxon>Cladophialophora</taxon>
    </lineage>
</organism>
<reference evidence="3" key="1">
    <citation type="submission" date="2015-07" db="EMBL/GenBank/DDBJ databases">
        <authorList>
            <person name="Teixeira M.M."/>
            <person name="Souza R.C."/>
            <person name="Almeida L.G."/>
            <person name="Vicente V.A."/>
            <person name="de Hoog S."/>
            <person name="Bocca A.L."/>
            <person name="de Almeida S.R."/>
            <person name="Vasconcelos A.T."/>
            <person name="Felipe M.S."/>
        </authorList>
    </citation>
    <scope>NUCLEOTIDE SEQUENCE [LARGE SCALE GENOMIC DNA]</scope>
    <source>
        <strain evidence="3">KSF</strain>
    </source>
</reference>
<evidence type="ECO:0000313" key="2">
    <source>
        <dbReference type="EMBL" id="OCT53624.1"/>
    </source>
</evidence>
<name>A0A1C1CYK5_9EURO</name>
<feature type="region of interest" description="Disordered" evidence="1">
    <location>
        <begin position="58"/>
        <end position="91"/>
    </location>
</feature>
<evidence type="ECO:0000313" key="3">
    <source>
        <dbReference type="Proteomes" id="UP000094526"/>
    </source>
</evidence>
<keyword evidence="3" id="KW-1185">Reference proteome</keyword>
<accession>A0A1C1CYK5</accession>